<evidence type="ECO:0000256" key="5">
    <source>
        <dbReference type="ARBA" id="ARBA00023123"/>
    </source>
</evidence>
<comment type="similarity">
    <text evidence="1 8">Belongs to the TRAFAC class myosin-kinesin ATPase superfamily. Myosin family.</text>
</comment>
<evidence type="ECO:0000313" key="11">
    <source>
        <dbReference type="Proteomes" id="UP000095283"/>
    </source>
</evidence>
<dbReference type="GO" id="GO:0051015">
    <property type="term" value="F:actin filament binding"/>
    <property type="evidence" value="ECO:0007669"/>
    <property type="project" value="TreeGrafter"/>
</dbReference>
<comment type="caution">
    <text evidence="8">Lacks conserved residue(s) required for the propagation of feature annotation.</text>
</comment>
<dbReference type="InterPro" id="IPR001609">
    <property type="entry name" value="Myosin_head_motor_dom-like"/>
</dbReference>
<evidence type="ECO:0000313" key="12">
    <source>
        <dbReference type="WBParaSite" id="Hba_17477"/>
    </source>
</evidence>
<dbReference type="PROSITE" id="PS51456">
    <property type="entry name" value="MYOSIN_MOTOR"/>
    <property type="match status" value="1"/>
</dbReference>
<dbReference type="Proteomes" id="UP000095283">
    <property type="component" value="Unplaced"/>
</dbReference>
<reference evidence="12" key="1">
    <citation type="submission" date="2016-11" db="UniProtKB">
        <authorList>
            <consortium name="WormBaseParasite"/>
        </authorList>
    </citation>
    <scope>IDENTIFICATION</scope>
</reference>
<evidence type="ECO:0000256" key="8">
    <source>
        <dbReference type="PROSITE-ProRule" id="PRU00782"/>
    </source>
</evidence>
<dbReference type="Gene3D" id="4.10.270.10">
    <property type="entry name" value="Myosin, subunit A"/>
    <property type="match status" value="1"/>
</dbReference>
<evidence type="ECO:0000259" key="10">
    <source>
        <dbReference type="PROSITE" id="PS51456"/>
    </source>
</evidence>
<keyword evidence="4 9" id="KW-0175">Coiled coil</keyword>
<evidence type="ECO:0000256" key="2">
    <source>
        <dbReference type="ARBA" id="ARBA00022741"/>
    </source>
</evidence>
<keyword evidence="11" id="KW-1185">Reference proteome</keyword>
<dbReference type="GO" id="GO:0005524">
    <property type="term" value="F:ATP binding"/>
    <property type="evidence" value="ECO:0007669"/>
    <property type="project" value="UniProtKB-UniRule"/>
</dbReference>
<dbReference type="GO" id="GO:0005737">
    <property type="term" value="C:cytoplasm"/>
    <property type="evidence" value="ECO:0007669"/>
    <property type="project" value="TreeGrafter"/>
</dbReference>
<evidence type="ECO:0000256" key="3">
    <source>
        <dbReference type="ARBA" id="ARBA00022840"/>
    </source>
</evidence>
<evidence type="ECO:0000256" key="9">
    <source>
        <dbReference type="SAM" id="Coils"/>
    </source>
</evidence>
<keyword evidence="3 8" id="KW-0067">ATP-binding</keyword>
<evidence type="ECO:0000256" key="1">
    <source>
        <dbReference type="ARBA" id="ARBA00008314"/>
    </source>
</evidence>
<dbReference type="SUPFAM" id="SSF52540">
    <property type="entry name" value="P-loop containing nucleoside triphosphate hydrolases"/>
    <property type="match status" value="1"/>
</dbReference>
<dbReference type="Gene3D" id="3.40.850.10">
    <property type="entry name" value="Kinesin motor domain"/>
    <property type="match status" value="2"/>
</dbReference>
<dbReference type="AlphaFoldDB" id="A0A1I7XIZ9"/>
<dbReference type="Gene3D" id="1.20.120.720">
    <property type="entry name" value="Myosin VI head, motor domain, U50 subdomain"/>
    <property type="match status" value="1"/>
</dbReference>
<feature type="domain" description="Myosin motor" evidence="10">
    <location>
        <begin position="1"/>
        <end position="554"/>
    </location>
</feature>
<keyword evidence="5 8" id="KW-0518">Myosin</keyword>
<protein>
    <submittedName>
        <fullName evidence="12">Myosin motor domain-containing protein</fullName>
    </submittedName>
</protein>
<keyword evidence="2 8" id="KW-0547">Nucleotide-binding</keyword>
<accession>A0A1I7XIZ9</accession>
<dbReference type="SMART" id="SM00242">
    <property type="entry name" value="MYSc"/>
    <property type="match status" value="1"/>
</dbReference>
<keyword evidence="6 8" id="KW-0505">Motor protein</keyword>
<feature type="binding site" evidence="8">
    <location>
        <begin position="125"/>
        <end position="132"/>
    </location>
    <ligand>
        <name>ATP</name>
        <dbReference type="ChEBI" id="CHEBI:30616"/>
    </ligand>
</feature>
<dbReference type="WBParaSite" id="Hba_17477">
    <property type="protein sequence ID" value="Hba_17477"/>
    <property type="gene ID" value="Hba_17477"/>
</dbReference>
<name>A0A1I7XIZ9_HETBA</name>
<dbReference type="Pfam" id="PF00063">
    <property type="entry name" value="Myosin_head"/>
    <property type="match status" value="1"/>
</dbReference>
<evidence type="ECO:0000256" key="7">
    <source>
        <dbReference type="ARBA" id="ARBA00023203"/>
    </source>
</evidence>
<dbReference type="Gene3D" id="1.20.58.530">
    <property type="match status" value="1"/>
</dbReference>
<dbReference type="GO" id="GO:0000146">
    <property type="term" value="F:microfilament motor activity"/>
    <property type="evidence" value="ECO:0007669"/>
    <property type="project" value="TreeGrafter"/>
</dbReference>
<dbReference type="PANTHER" id="PTHR13140">
    <property type="entry name" value="MYOSIN"/>
    <property type="match status" value="1"/>
</dbReference>
<dbReference type="InterPro" id="IPR036961">
    <property type="entry name" value="Kinesin_motor_dom_sf"/>
</dbReference>
<organism evidence="11 12">
    <name type="scientific">Heterorhabditis bacteriophora</name>
    <name type="common">Entomopathogenic nematode worm</name>
    <dbReference type="NCBI Taxonomy" id="37862"/>
    <lineage>
        <taxon>Eukaryota</taxon>
        <taxon>Metazoa</taxon>
        <taxon>Ecdysozoa</taxon>
        <taxon>Nematoda</taxon>
        <taxon>Chromadorea</taxon>
        <taxon>Rhabditida</taxon>
        <taxon>Rhabditina</taxon>
        <taxon>Rhabditomorpha</taxon>
        <taxon>Strongyloidea</taxon>
        <taxon>Heterorhabditidae</taxon>
        <taxon>Heterorhabditis</taxon>
    </lineage>
</organism>
<sequence>MSSVTCCSRENEGEKKLRHLQVSKTSTEEEELLFDNKIWIPDQELGFRLVTVLDDGLNDVLVGFRDEQGFFEKKRVNRKECELPSHNSANEDLCILTEPNVATVLDSLSRRYQHSVIHLESYFSGESGAGKTENTKKIIDYILYCCGDAESTSTIDGHCIGSDIVNCGVLLESFGNARTNHNNNSSRFVDLLEKSRVVNHNQGNRNFHIFYQLLSSAFGKEVKDSLKLSKSVDKYKFLNQGGVPVDRDIDDAEGGRTTDKAMTQLGISDSEKVAIFEIIAACILIGEIKFGERTGLDMSYVEGKSEVDAISHLFGLKSSRLVDALTQPTIRIGDKLIRKNQNMKKSSYSAAAMANVLYERLFSWVLDKCNTAISRRTALAKPCMTRFIGVLDIPGFEIMQKNSFEQFCINYTNEKLQQFFNHFMFIKEQAEYLEENIIWNQVDYAFDLQPTIDLIEKPLGLFALLEEECVVPNGSDMSLLEKYCTNLARHSQFTRSKPSQRCQTVRHFSIKHYAGFVDYNIEQWVEKNRDAVEMSVLELLAESSHFLVQQLFPPGVMEYLKVSEYVVRASHRVFSLMSLYFDIKYLVGTISKDQASQEQNNYVKSLRSTVADISSLEAKRRDYISAIITKLQAYIRGFYMERDCCRKLRRKEAILTIQLNVRSFCEITDWPWFRLLSLIRPLIPKDRERAKIQELIEHNSELQKKNEETLIENLKLTTSCELLREKCAEVEQNADEERMIAAQSMAEKEKEIKKIRLEMQQNEDVFDVLEKKYNEQHQKVMVNI</sequence>
<dbReference type="GO" id="GO:0016459">
    <property type="term" value="C:myosin complex"/>
    <property type="evidence" value="ECO:0007669"/>
    <property type="project" value="UniProtKB-KW"/>
</dbReference>
<feature type="coiled-coil region" evidence="9">
    <location>
        <begin position="685"/>
        <end position="772"/>
    </location>
</feature>
<dbReference type="GO" id="GO:0016020">
    <property type="term" value="C:membrane"/>
    <property type="evidence" value="ECO:0007669"/>
    <property type="project" value="TreeGrafter"/>
</dbReference>
<dbReference type="InterPro" id="IPR027417">
    <property type="entry name" value="P-loop_NTPase"/>
</dbReference>
<dbReference type="FunFam" id="1.10.10.820:FF:000001">
    <property type="entry name" value="Myosin heavy chain"/>
    <property type="match status" value="1"/>
</dbReference>
<dbReference type="PANTHER" id="PTHR13140:SF857">
    <property type="entry name" value="MYOSIN-11"/>
    <property type="match status" value="1"/>
</dbReference>
<evidence type="ECO:0000256" key="4">
    <source>
        <dbReference type="ARBA" id="ARBA00023054"/>
    </source>
</evidence>
<dbReference type="PRINTS" id="PR00193">
    <property type="entry name" value="MYOSINHEAVY"/>
</dbReference>
<keyword evidence="7 8" id="KW-0009">Actin-binding</keyword>
<evidence type="ECO:0000256" key="6">
    <source>
        <dbReference type="ARBA" id="ARBA00023175"/>
    </source>
</evidence>
<dbReference type="PROSITE" id="PS50096">
    <property type="entry name" value="IQ"/>
    <property type="match status" value="1"/>
</dbReference>
<dbReference type="GO" id="GO:0007015">
    <property type="term" value="P:actin filament organization"/>
    <property type="evidence" value="ECO:0007669"/>
    <property type="project" value="TreeGrafter"/>
</dbReference>
<proteinExistence type="inferred from homology"/>
<dbReference type="Gene3D" id="1.10.10.820">
    <property type="match status" value="1"/>
</dbReference>